<accession>X6P2T3</accession>
<name>X6P2T3_RETFI</name>
<gene>
    <name evidence="3" type="ORF">RFI_04570</name>
</gene>
<protein>
    <submittedName>
        <fullName evidence="3">Uncharacterized protein</fullName>
    </submittedName>
</protein>
<keyword evidence="2" id="KW-1133">Transmembrane helix</keyword>
<proteinExistence type="predicted"/>
<comment type="caution">
    <text evidence="3">The sequence shown here is derived from an EMBL/GenBank/DDBJ whole genome shotgun (WGS) entry which is preliminary data.</text>
</comment>
<keyword evidence="1" id="KW-0175">Coiled coil</keyword>
<dbReference type="Proteomes" id="UP000023152">
    <property type="component" value="Unassembled WGS sequence"/>
</dbReference>
<dbReference type="AlphaFoldDB" id="X6P2T3"/>
<evidence type="ECO:0000256" key="1">
    <source>
        <dbReference type="SAM" id="Coils"/>
    </source>
</evidence>
<dbReference type="EMBL" id="ASPP01004107">
    <property type="protein sequence ID" value="ETO32546.1"/>
    <property type="molecule type" value="Genomic_DNA"/>
</dbReference>
<sequence length="79" mass="9903">MEKKNNLFFFPFVVFFLMMTPFFFLKGQDFDRKWTQIKEEEQQLENVKKLVQEEQRKLEFRQLEWSHKMKSVANWDTHP</sequence>
<evidence type="ECO:0000256" key="2">
    <source>
        <dbReference type="SAM" id="Phobius"/>
    </source>
</evidence>
<evidence type="ECO:0000313" key="3">
    <source>
        <dbReference type="EMBL" id="ETO32546.1"/>
    </source>
</evidence>
<keyword evidence="2" id="KW-0812">Transmembrane</keyword>
<evidence type="ECO:0000313" key="4">
    <source>
        <dbReference type="Proteomes" id="UP000023152"/>
    </source>
</evidence>
<keyword evidence="2" id="KW-0472">Membrane</keyword>
<reference evidence="3 4" key="1">
    <citation type="journal article" date="2013" name="Curr. Biol.">
        <title>The Genome of the Foraminiferan Reticulomyxa filosa.</title>
        <authorList>
            <person name="Glockner G."/>
            <person name="Hulsmann N."/>
            <person name="Schleicher M."/>
            <person name="Noegel A.A."/>
            <person name="Eichinger L."/>
            <person name="Gallinger C."/>
            <person name="Pawlowski J."/>
            <person name="Sierra R."/>
            <person name="Euteneuer U."/>
            <person name="Pillet L."/>
            <person name="Moustafa A."/>
            <person name="Platzer M."/>
            <person name="Groth M."/>
            <person name="Szafranski K."/>
            <person name="Schliwa M."/>
        </authorList>
    </citation>
    <scope>NUCLEOTIDE SEQUENCE [LARGE SCALE GENOMIC DNA]</scope>
</reference>
<feature type="coiled-coil region" evidence="1">
    <location>
        <begin position="37"/>
        <end position="64"/>
    </location>
</feature>
<feature type="transmembrane region" description="Helical" evidence="2">
    <location>
        <begin position="6"/>
        <end position="25"/>
    </location>
</feature>
<keyword evidence="4" id="KW-1185">Reference proteome</keyword>
<organism evidence="3 4">
    <name type="scientific">Reticulomyxa filosa</name>
    <dbReference type="NCBI Taxonomy" id="46433"/>
    <lineage>
        <taxon>Eukaryota</taxon>
        <taxon>Sar</taxon>
        <taxon>Rhizaria</taxon>
        <taxon>Retaria</taxon>
        <taxon>Foraminifera</taxon>
        <taxon>Monothalamids</taxon>
        <taxon>Reticulomyxidae</taxon>
        <taxon>Reticulomyxa</taxon>
    </lineage>
</organism>